<evidence type="ECO:0000259" key="8">
    <source>
        <dbReference type="Pfam" id="PF00501"/>
    </source>
</evidence>
<evidence type="ECO:0000256" key="4">
    <source>
        <dbReference type="ARBA" id="ARBA00022840"/>
    </source>
</evidence>
<dbReference type="NCBIfam" id="TIGR01733">
    <property type="entry name" value="AA-adenyl-dom"/>
    <property type="match status" value="1"/>
</dbReference>
<dbReference type="RefSeq" id="WP_057778195.1">
    <property type="nucleotide sequence ID" value="NZ_AYYY01000020.1"/>
</dbReference>
<dbReference type="PANTHER" id="PTHR45398">
    <property type="match status" value="1"/>
</dbReference>
<dbReference type="InterPro" id="IPR000873">
    <property type="entry name" value="AMP-dep_synth/lig_dom"/>
</dbReference>
<dbReference type="GO" id="GO:0005737">
    <property type="term" value="C:cytoplasm"/>
    <property type="evidence" value="ECO:0007669"/>
    <property type="project" value="UniProtKB-SubCell"/>
</dbReference>
<keyword evidence="2 7" id="KW-0436">Ligase</keyword>
<dbReference type="InterPro" id="IPR044507">
    <property type="entry name" value="DltA-like"/>
</dbReference>
<comment type="similarity">
    <text evidence="6 7">Belongs to the ATP-dependent AMP-binding enzyme family. DltA subfamily.</text>
</comment>
<dbReference type="HAMAP" id="MF_00593">
    <property type="entry name" value="DltA"/>
    <property type="match status" value="1"/>
</dbReference>
<dbReference type="Pfam" id="PF13193">
    <property type="entry name" value="AMP-binding_C"/>
    <property type="match status" value="1"/>
</dbReference>
<evidence type="ECO:0000256" key="5">
    <source>
        <dbReference type="ARBA" id="ARBA00054605"/>
    </source>
</evidence>
<gene>
    <name evidence="7" type="primary">dltA</name>
    <name evidence="10" type="ORF">FC26_GL001261</name>
</gene>
<dbReference type="InterPro" id="IPR025110">
    <property type="entry name" value="AMP-bd_C"/>
</dbReference>
<accession>A0A0R2AG68</accession>
<dbReference type="NCBIfam" id="NF003417">
    <property type="entry name" value="PRK04813.1"/>
    <property type="match status" value="1"/>
</dbReference>
<dbReference type="InterPro" id="IPR045851">
    <property type="entry name" value="AMP-bd_C_sf"/>
</dbReference>
<organism evidence="10 11">
    <name type="scientific">Paucilactobacillus vaccinostercus DSM 20634</name>
    <dbReference type="NCBI Taxonomy" id="1423813"/>
    <lineage>
        <taxon>Bacteria</taxon>
        <taxon>Bacillati</taxon>
        <taxon>Bacillota</taxon>
        <taxon>Bacilli</taxon>
        <taxon>Lactobacillales</taxon>
        <taxon>Lactobacillaceae</taxon>
        <taxon>Paucilactobacillus</taxon>
    </lineage>
</organism>
<evidence type="ECO:0000256" key="2">
    <source>
        <dbReference type="ARBA" id="ARBA00022598"/>
    </source>
</evidence>
<dbReference type="Gene3D" id="3.30.300.30">
    <property type="match status" value="1"/>
</dbReference>
<dbReference type="CDD" id="cd05945">
    <property type="entry name" value="DltA"/>
    <property type="match status" value="1"/>
</dbReference>
<dbReference type="OrthoDB" id="9765680at2"/>
<dbReference type="Proteomes" id="UP000051733">
    <property type="component" value="Unassembled WGS sequence"/>
</dbReference>
<evidence type="ECO:0000259" key="9">
    <source>
        <dbReference type="Pfam" id="PF13193"/>
    </source>
</evidence>
<protein>
    <recommendedName>
        <fullName evidence="7">D-alanine--D-alanyl carrier protein ligase</fullName>
        <shortName evidence="7">DCL</shortName>
        <ecNumber evidence="7">6.2.1.54</ecNumber>
    </recommendedName>
    <alternativeName>
        <fullName evidence="7">D-alanine--poly(phosphoribitol) ligase subunit 1</fullName>
    </alternativeName>
    <alternativeName>
        <fullName evidence="7">D-alanine-activating enzyme</fullName>
        <shortName evidence="7">DAE</shortName>
    </alternativeName>
</protein>
<evidence type="ECO:0000256" key="1">
    <source>
        <dbReference type="ARBA" id="ARBA00022490"/>
    </source>
</evidence>
<feature type="domain" description="AMP-dependent synthetase/ligase" evidence="8">
    <location>
        <begin position="11"/>
        <end position="353"/>
    </location>
</feature>
<dbReference type="Pfam" id="PF00501">
    <property type="entry name" value="AMP-binding"/>
    <property type="match status" value="1"/>
</dbReference>
<evidence type="ECO:0000256" key="6">
    <source>
        <dbReference type="ARBA" id="ARBA00061336"/>
    </source>
</evidence>
<dbReference type="InterPro" id="IPR042099">
    <property type="entry name" value="ANL_N_sf"/>
</dbReference>
<dbReference type="FunFam" id="3.30.300.30:FF:000012">
    <property type="entry name" value="D-alanine--D-alanyl carrier protein ligase"/>
    <property type="match status" value="1"/>
</dbReference>
<dbReference type="NCBIfam" id="TIGR01734">
    <property type="entry name" value="D-ala-DACP-lig"/>
    <property type="match status" value="1"/>
</dbReference>
<evidence type="ECO:0000256" key="3">
    <source>
        <dbReference type="ARBA" id="ARBA00022741"/>
    </source>
</evidence>
<dbReference type="STRING" id="1423813.FC26_GL001261"/>
<feature type="binding site" evidence="7">
    <location>
        <begin position="290"/>
        <end position="295"/>
    </location>
    <ligand>
        <name>ATP</name>
        <dbReference type="ChEBI" id="CHEBI:30616"/>
    </ligand>
</feature>
<dbReference type="GO" id="GO:0005524">
    <property type="term" value="F:ATP binding"/>
    <property type="evidence" value="ECO:0007669"/>
    <property type="project" value="UniProtKB-KW"/>
</dbReference>
<feature type="binding site" evidence="7">
    <location>
        <position position="195"/>
    </location>
    <ligand>
        <name>D-alanine</name>
        <dbReference type="ChEBI" id="CHEBI:57416"/>
    </ligand>
</feature>
<dbReference type="PATRIC" id="fig|1423813.3.peg.1285"/>
<comment type="caution">
    <text evidence="10">The sequence shown here is derived from an EMBL/GenBank/DDBJ whole genome shotgun (WGS) entry which is preliminary data.</text>
</comment>
<dbReference type="PANTHER" id="PTHR45398:SF1">
    <property type="entry name" value="ENZYME, PUTATIVE (JCVI)-RELATED"/>
    <property type="match status" value="1"/>
</dbReference>
<name>A0A0R2AG68_9LACO</name>
<feature type="domain" description="AMP-binding enzyme C-terminal" evidence="9">
    <location>
        <begin position="410"/>
        <end position="489"/>
    </location>
</feature>
<dbReference type="EMBL" id="AYYY01000020">
    <property type="protein sequence ID" value="KRM61820.1"/>
    <property type="molecule type" value="Genomic_DNA"/>
</dbReference>
<comment type="function">
    <text evidence="5 7">Catalyzes the first step in the D-alanylation of lipoteichoic acid (LTA), the activation of D-alanine and its transfer onto the D-alanyl carrier protein (Dcp) DltC. In an ATP-dependent two-step reaction, forms a high energy D-alanyl-AMP intermediate, followed by transfer of the D-alanyl residue as a thiol ester to the phosphopantheinyl prosthetic group of the Dcp. D-alanylation of LTA plays an important role in modulating the properties of the cell wall in Gram-positive bacteria, influencing the net charge of the cell wall.</text>
</comment>
<dbReference type="AlphaFoldDB" id="A0A0R2AG68"/>
<evidence type="ECO:0000313" key="11">
    <source>
        <dbReference type="Proteomes" id="UP000051733"/>
    </source>
</evidence>
<dbReference type="GO" id="GO:0047473">
    <property type="term" value="F:D-alanine [D-alanyl carrier protein] ligase activity"/>
    <property type="evidence" value="ECO:0007669"/>
    <property type="project" value="UniProtKB-UniRule"/>
</dbReference>
<evidence type="ECO:0000313" key="10">
    <source>
        <dbReference type="EMBL" id="KRM61820.1"/>
    </source>
</evidence>
<dbReference type="GO" id="GO:0070395">
    <property type="term" value="P:lipoteichoic acid biosynthetic process"/>
    <property type="evidence" value="ECO:0007669"/>
    <property type="project" value="UniProtKB-UniRule"/>
</dbReference>
<sequence length="503" mass="55866">MNLVQEIDTIAQQNAARIVYDNLGTTNTYRDLKQRSDALAAQIDRLALADHAPIIVYGDQTFNTIVAMLACAKSGHAYIPVDRHSPAERLTMIEEISHAPLVIAINALPIALPGVQVIAPAALNLICQQVVPYSLTHPVNGDQIFYIIFTSGTTGKPKGVQISHDNLRSFVDWMVQDFGLPQHVVGLSQTAYSFDLSVMDLYPTLLLGGELQALDRETTGDFKRLFSALGNLKINFWVSTPSFADICLLAKTFDQAHYPQLTHFCFCGEELTASTARRLKQRFPQARIFNTYGPTETTVAVTAIEITDDILNRYDRLPIGYAKADTRVWVASTGADQSGEIMISGPTVSQGYLNAPDKTAQAFDPSDQYPAYHTGDVGVQTADGLLFFGGRMDFQIKMHGYRIELEEMNHYLNKQPQVHQGVIVPKYNHEHKVAALIAYVVTKTKQDLAQTNATLTETIKRALQTELMPYMMPQQFVYRDQLPLNMNGKVDIKALIKEVNPNG</sequence>
<feature type="binding site" evidence="7">
    <location>
        <position position="299"/>
    </location>
    <ligand>
        <name>D-alanine</name>
        <dbReference type="ChEBI" id="CHEBI:57416"/>
    </ligand>
</feature>
<dbReference type="UniPathway" id="UPA00556"/>
<dbReference type="InterPro" id="IPR020845">
    <property type="entry name" value="AMP-binding_CS"/>
</dbReference>
<proteinExistence type="inferred from homology"/>
<dbReference type="Gene3D" id="3.40.50.12780">
    <property type="entry name" value="N-terminal domain of ligase-like"/>
    <property type="match status" value="1"/>
</dbReference>
<evidence type="ECO:0000256" key="7">
    <source>
        <dbReference type="HAMAP-Rule" id="MF_00593"/>
    </source>
</evidence>
<comment type="pathway">
    <text evidence="7">Cell wall biogenesis; lipoteichoic acid biosynthesis.</text>
</comment>
<dbReference type="EC" id="6.2.1.54" evidence="7"/>
<comment type="catalytic activity">
    <reaction evidence="7">
        <text>holo-[D-alanyl-carrier protein] + D-alanine + ATP = D-alanyl-[D-alanyl-carrier protein] + AMP + diphosphate</text>
        <dbReference type="Rhea" id="RHEA:55132"/>
        <dbReference type="Rhea" id="RHEA-COMP:14102"/>
        <dbReference type="Rhea" id="RHEA-COMP:14103"/>
        <dbReference type="ChEBI" id="CHEBI:30616"/>
        <dbReference type="ChEBI" id="CHEBI:33019"/>
        <dbReference type="ChEBI" id="CHEBI:57416"/>
        <dbReference type="ChEBI" id="CHEBI:64479"/>
        <dbReference type="ChEBI" id="CHEBI:138620"/>
        <dbReference type="ChEBI" id="CHEBI:456215"/>
        <dbReference type="EC" id="6.2.1.54"/>
    </reaction>
</comment>
<keyword evidence="1 7" id="KW-0963">Cytoplasm</keyword>
<dbReference type="SUPFAM" id="SSF56801">
    <property type="entry name" value="Acetyl-CoA synthetase-like"/>
    <property type="match status" value="1"/>
</dbReference>
<dbReference type="InterPro" id="IPR010071">
    <property type="entry name" value="AA_adenyl_dom"/>
</dbReference>
<feature type="binding site" evidence="7">
    <location>
        <position position="489"/>
    </location>
    <ligand>
        <name>ATP</name>
        <dbReference type="ChEBI" id="CHEBI:30616"/>
    </ligand>
</feature>
<feature type="binding site" evidence="7">
    <location>
        <position position="489"/>
    </location>
    <ligand>
        <name>D-alanine</name>
        <dbReference type="ChEBI" id="CHEBI:57416"/>
    </ligand>
</feature>
<keyword evidence="3 7" id="KW-0547">Nucleotide-binding</keyword>
<reference evidence="10 11" key="1">
    <citation type="journal article" date="2015" name="Genome Announc.">
        <title>Expanding the biotechnology potential of lactobacilli through comparative genomics of 213 strains and associated genera.</title>
        <authorList>
            <person name="Sun Z."/>
            <person name="Harris H.M."/>
            <person name="McCann A."/>
            <person name="Guo C."/>
            <person name="Argimon S."/>
            <person name="Zhang W."/>
            <person name="Yang X."/>
            <person name="Jeffery I.B."/>
            <person name="Cooney J.C."/>
            <person name="Kagawa T.F."/>
            <person name="Liu W."/>
            <person name="Song Y."/>
            <person name="Salvetti E."/>
            <person name="Wrobel A."/>
            <person name="Rasinkangas P."/>
            <person name="Parkhill J."/>
            <person name="Rea M.C."/>
            <person name="O'Sullivan O."/>
            <person name="Ritari J."/>
            <person name="Douillard F.P."/>
            <person name="Paul Ross R."/>
            <person name="Yang R."/>
            <person name="Briner A.E."/>
            <person name="Felis G.E."/>
            <person name="de Vos W.M."/>
            <person name="Barrangou R."/>
            <person name="Klaenhammer T.R."/>
            <person name="Caufield P.W."/>
            <person name="Cui Y."/>
            <person name="Zhang H."/>
            <person name="O'Toole P.W."/>
        </authorList>
    </citation>
    <scope>NUCLEOTIDE SEQUENCE [LARGE SCALE GENOMIC DNA]</scope>
    <source>
        <strain evidence="10 11">DSM 20634</strain>
    </source>
</reference>
<dbReference type="InterPro" id="IPR010072">
    <property type="entry name" value="DltA"/>
</dbReference>
<keyword evidence="11" id="KW-1185">Reference proteome</keyword>
<feature type="binding site" evidence="7">
    <location>
        <begin position="150"/>
        <end position="151"/>
    </location>
    <ligand>
        <name>ATP</name>
        <dbReference type="ChEBI" id="CHEBI:30616"/>
    </ligand>
</feature>
<keyword evidence="4 7" id="KW-0067">ATP-binding</keyword>
<comment type="subcellular location">
    <subcellularLocation>
        <location evidence="7">Cytoplasm</location>
    </subcellularLocation>
</comment>
<feature type="binding site" evidence="7">
    <location>
        <position position="376"/>
    </location>
    <ligand>
        <name>ATP</name>
        <dbReference type="ChEBI" id="CHEBI:30616"/>
    </ligand>
</feature>
<dbReference type="PROSITE" id="PS00455">
    <property type="entry name" value="AMP_BINDING"/>
    <property type="match status" value="1"/>
</dbReference>
<comment type="caution">
    <text evidence="7">Lacks conserved residue(s) required for the propagation of feature annotation.</text>
</comment>